<evidence type="ECO:0000256" key="1">
    <source>
        <dbReference type="ARBA" id="ARBA00001933"/>
    </source>
</evidence>
<dbReference type="Gene3D" id="3.90.1150.10">
    <property type="entry name" value="Aspartate Aminotransferase, domain 1"/>
    <property type="match status" value="1"/>
</dbReference>
<reference evidence="8" key="1">
    <citation type="submission" date="2020-11" db="EMBL/GenBank/DDBJ databases">
        <title>Nocardioides sp. nov., isolated from Soil of Cynanchum wilfordii Hemsley rhizosphere.</title>
        <authorList>
            <person name="Lee J.-S."/>
            <person name="Suh M.K."/>
            <person name="Kim J.-S."/>
        </authorList>
    </citation>
    <scope>NUCLEOTIDE SEQUENCE</scope>
    <source>
        <strain evidence="8">KCTC 19275</strain>
    </source>
</reference>
<dbReference type="GO" id="GO:0030170">
    <property type="term" value="F:pyridoxal phosphate binding"/>
    <property type="evidence" value="ECO:0007669"/>
    <property type="project" value="InterPro"/>
</dbReference>
<dbReference type="PANTHER" id="PTHR11999:SF70">
    <property type="entry name" value="MIP05841P"/>
    <property type="match status" value="1"/>
</dbReference>
<evidence type="ECO:0000313" key="9">
    <source>
        <dbReference type="Proteomes" id="UP000640489"/>
    </source>
</evidence>
<comment type="cofactor">
    <cofactor evidence="1 6 7">
        <name>pyridoxal 5'-phosphate</name>
        <dbReference type="ChEBI" id="CHEBI:597326"/>
    </cofactor>
</comment>
<evidence type="ECO:0000256" key="4">
    <source>
        <dbReference type="ARBA" id="ARBA00022898"/>
    </source>
</evidence>
<dbReference type="Proteomes" id="UP000640489">
    <property type="component" value="Unassembled WGS sequence"/>
</dbReference>
<dbReference type="InterPro" id="IPR010977">
    <property type="entry name" value="Aromatic_deC"/>
</dbReference>
<organism evidence="8 9">
    <name type="scientific">Nocardioides islandensis</name>
    <dbReference type="NCBI Taxonomy" id="433663"/>
    <lineage>
        <taxon>Bacteria</taxon>
        <taxon>Bacillati</taxon>
        <taxon>Actinomycetota</taxon>
        <taxon>Actinomycetes</taxon>
        <taxon>Propionibacteriales</taxon>
        <taxon>Nocardioidaceae</taxon>
        <taxon>Nocardioides</taxon>
    </lineage>
</organism>
<dbReference type="InterPro" id="IPR002129">
    <property type="entry name" value="PyrdxlP-dep_de-COase"/>
</dbReference>
<dbReference type="InterPro" id="IPR015421">
    <property type="entry name" value="PyrdxlP-dep_Trfase_major"/>
</dbReference>
<evidence type="ECO:0000313" key="8">
    <source>
        <dbReference type="EMBL" id="MBF4761789.1"/>
    </source>
</evidence>
<keyword evidence="4 6" id="KW-0663">Pyridoxal phosphate</keyword>
<dbReference type="RefSeq" id="WP_194704979.1">
    <property type="nucleotide sequence ID" value="NZ_JADKPN010000001.1"/>
</dbReference>
<evidence type="ECO:0000256" key="5">
    <source>
        <dbReference type="ARBA" id="ARBA00023239"/>
    </source>
</evidence>
<comment type="caution">
    <text evidence="8">The sequence shown here is derived from an EMBL/GenBank/DDBJ whole genome shotgun (WGS) entry which is preliminary data.</text>
</comment>
<comment type="similarity">
    <text evidence="2 7">Belongs to the group II decarboxylase family.</text>
</comment>
<sequence>MSGLEDLFVRAAREGAAFRDGVGERPVAGTASREDAWAAFGGALPDGPTPASQVLDDLLAAAEGHLVGSVGPRYFGFVTGGSTPAAAAADILAVGWDQNSFNPLMSPAAEAAERAAGGWVKDLLGLPSGASVGFVTGAQAANTVGLACGRHQVLERAGYDVETDGLIGAPRVRVVSGFERHATVDRSLRLLGLGTASLIGVLTDDQGRIDVADLEKVLATEPERPTIVCLQAGNVNTGASDAFASAIPLAHEAGAWVHVDGAFGLWAASSPQRAHLVDGVERADSWATDAHKWLNVPYDSGLAIVRDPVVHGTSMAYSAAYLAGSGRTDFSLGDLVPDSSRRARGFAVWAALRELGRSGVADLVERCCLLAGRMAERLAEGGATIHNDVVLNQVLVGFGDTSLKDDDPSTRTDAIVEAVQRDGTCWLGATTWHDQRLIRISVSNATTTEADIDRSAAAILAAAARVGLG</sequence>
<gene>
    <name evidence="8" type="ORF">ISU07_01510</name>
</gene>
<dbReference type="EMBL" id="JADKPN010000001">
    <property type="protein sequence ID" value="MBF4761789.1"/>
    <property type="molecule type" value="Genomic_DNA"/>
</dbReference>
<dbReference type="InterPro" id="IPR015424">
    <property type="entry name" value="PyrdxlP-dep_Trfase"/>
</dbReference>
<dbReference type="AlphaFoldDB" id="A0A930YGB8"/>
<dbReference type="SUPFAM" id="SSF53383">
    <property type="entry name" value="PLP-dependent transferases"/>
    <property type="match status" value="1"/>
</dbReference>
<evidence type="ECO:0000256" key="7">
    <source>
        <dbReference type="RuleBase" id="RU000382"/>
    </source>
</evidence>
<keyword evidence="9" id="KW-1185">Reference proteome</keyword>
<evidence type="ECO:0000256" key="2">
    <source>
        <dbReference type="ARBA" id="ARBA00009533"/>
    </source>
</evidence>
<dbReference type="GO" id="GO:0008483">
    <property type="term" value="F:transaminase activity"/>
    <property type="evidence" value="ECO:0007669"/>
    <property type="project" value="UniProtKB-KW"/>
</dbReference>
<dbReference type="Pfam" id="PF00282">
    <property type="entry name" value="Pyridoxal_deC"/>
    <property type="match status" value="1"/>
</dbReference>
<dbReference type="GO" id="GO:0019752">
    <property type="term" value="P:carboxylic acid metabolic process"/>
    <property type="evidence" value="ECO:0007669"/>
    <property type="project" value="InterPro"/>
</dbReference>
<feature type="modified residue" description="N6-(pyridoxal phosphate)lysine" evidence="6">
    <location>
        <position position="292"/>
    </location>
</feature>
<proteinExistence type="inferred from homology"/>
<keyword evidence="8" id="KW-0032">Aminotransferase</keyword>
<dbReference type="Gene3D" id="3.40.640.10">
    <property type="entry name" value="Type I PLP-dependent aspartate aminotransferase-like (Major domain)"/>
    <property type="match status" value="1"/>
</dbReference>
<keyword evidence="3" id="KW-0210">Decarboxylase</keyword>
<keyword evidence="5 7" id="KW-0456">Lyase</keyword>
<protein>
    <submittedName>
        <fullName evidence="8">Aspartate aminotransferase family protein</fullName>
    </submittedName>
</protein>
<keyword evidence="8" id="KW-0808">Transferase</keyword>
<name>A0A930YGB8_9ACTN</name>
<dbReference type="InterPro" id="IPR015422">
    <property type="entry name" value="PyrdxlP-dep_Trfase_small"/>
</dbReference>
<evidence type="ECO:0000256" key="6">
    <source>
        <dbReference type="PIRSR" id="PIRSR602129-50"/>
    </source>
</evidence>
<dbReference type="PANTHER" id="PTHR11999">
    <property type="entry name" value="GROUP II PYRIDOXAL-5-PHOSPHATE DECARBOXYLASE"/>
    <property type="match status" value="1"/>
</dbReference>
<accession>A0A930YGB8</accession>
<dbReference type="GO" id="GO:0004058">
    <property type="term" value="F:aromatic-L-amino-acid decarboxylase activity"/>
    <property type="evidence" value="ECO:0007669"/>
    <property type="project" value="UniProtKB-ARBA"/>
</dbReference>
<evidence type="ECO:0000256" key="3">
    <source>
        <dbReference type="ARBA" id="ARBA00022793"/>
    </source>
</evidence>